<dbReference type="RefSeq" id="WP_026741479.1">
    <property type="nucleotide sequence ID" value="NZ_FNQS01000003.1"/>
</dbReference>
<comment type="similarity">
    <text evidence="1">Belongs to the DSD1 family.</text>
</comment>
<proteinExistence type="inferred from homology"/>
<dbReference type="Pfam" id="PF01168">
    <property type="entry name" value="Ala_racemase_N"/>
    <property type="match status" value="1"/>
</dbReference>
<dbReference type="GO" id="GO:0036088">
    <property type="term" value="P:D-serine catabolic process"/>
    <property type="evidence" value="ECO:0007669"/>
    <property type="project" value="TreeGrafter"/>
</dbReference>
<keyword evidence="5" id="KW-1185">Reference proteome</keyword>
<dbReference type="InterPro" id="IPR051466">
    <property type="entry name" value="D-amino_acid_metab_enzyme"/>
</dbReference>
<evidence type="ECO:0000259" key="3">
    <source>
        <dbReference type="SMART" id="SM01119"/>
    </source>
</evidence>
<dbReference type="Gene3D" id="3.20.20.10">
    <property type="entry name" value="Alanine racemase"/>
    <property type="match status" value="1"/>
</dbReference>
<evidence type="ECO:0000313" key="5">
    <source>
        <dbReference type="Proteomes" id="UP000187280"/>
    </source>
</evidence>
<dbReference type="AlphaFoldDB" id="A0A1H3ZJN3"/>
<dbReference type="STRING" id="71657.SAMN02982996_01212"/>
<dbReference type="PANTHER" id="PTHR28004">
    <property type="entry name" value="ZGC:162816-RELATED"/>
    <property type="match status" value="1"/>
</dbReference>
<dbReference type="InterPro" id="IPR026956">
    <property type="entry name" value="D-ser_dehydrat-like_dom"/>
</dbReference>
<feature type="domain" description="D-serine dehydratase-like" evidence="3">
    <location>
        <begin position="270"/>
        <end position="366"/>
    </location>
</feature>
<dbReference type="SUPFAM" id="SSF51419">
    <property type="entry name" value="PLP-binding barrel"/>
    <property type="match status" value="1"/>
</dbReference>
<accession>A0A1H3ZJN3</accession>
<dbReference type="SMART" id="SM01119">
    <property type="entry name" value="D-ser_dehydrat"/>
    <property type="match status" value="1"/>
</dbReference>
<evidence type="ECO:0000256" key="1">
    <source>
        <dbReference type="ARBA" id="ARBA00005323"/>
    </source>
</evidence>
<name>A0A1H3ZJN3_9GAMM</name>
<sequence length="383" mass="41332">MRQNRGSDYLRPYRDDRLTPYIEIDDRRLQRNLRQMQLKADEAGVSLRPHVKTHKSVVIARRQIAAGAVGITVSKPSEGVAFIEGGIEDVLLAYPVIIPESIRELLVVAAYRRAQVSFIVAEPLGVEAIARAVREQGHDPVTVFVKVDVGLGRVGVNAHSEDGVTLAGHIARCPELRFGGLVSHAGHAYGASDITEIQTIAKDEATRLRLLQTRILQQGAVSRCALSTGATPTALGAPISPGTDEVRPGNYALLDLTAIRLGLCQPDDLAMSVVARVVAINDRYAIIDAGSKALTSDRGPHGTGAGHWGIAISEHLPLAYKVEKLSEEHGFVPHQGQPPRLGSLIRVFPNHACAVMAQFNSWVLRGEDDAGQVMQTEGRGCFL</sequence>
<dbReference type="Pfam" id="PF14031">
    <property type="entry name" value="D-ser_dehydrat"/>
    <property type="match status" value="1"/>
</dbReference>
<dbReference type="GeneID" id="97764114"/>
<dbReference type="Proteomes" id="UP000187280">
    <property type="component" value="Unassembled WGS sequence"/>
</dbReference>
<dbReference type="EMBL" id="FNQS01000003">
    <property type="protein sequence ID" value="SEA23989.1"/>
    <property type="molecule type" value="Genomic_DNA"/>
</dbReference>
<dbReference type="Gene3D" id="2.40.37.20">
    <property type="entry name" value="D-serine dehydratase-like domain"/>
    <property type="match status" value="1"/>
</dbReference>
<evidence type="ECO:0000256" key="2">
    <source>
        <dbReference type="ARBA" id="ARBA00023239"/>
    </source>
</evidence>
<dbReference type="InterPro" id="IPR042208">
    <property type="entry name" value="D-ser_dehydrat-like_sf"/>
</dbReference>
<dbReference type="GO" id="GO:0008721">
    <property type="term" value="F:D-serine ammonia-lyase activity"/>
    <property type="evidence" value="ECO:0007669"/>
    <property type="project" value="TreeGrafter"/>
</dbReference>
<dbReference type="PANTHER" id="PTHR28004:SF2">
    <property type="entry name" value="D-SERINE DEHYDRATASE"/>
    <property type="match status" value="1"/>
</dbReference>
<reference evidence="4 5" key="1">
    <citation type="submission" date="2016-10" db="EMBL/GenBank/DDBJ databases">
        <authorList>
            <person name="de Groot N.N."/>
        </authorList>
    </citation>
    <scope>NUCLEOTIDE SEQUENCE [LARGE SCALE GENOMIC DNA]</scope>
    <source>
        <strain evidence="4 5">ATCC 29281</strain>
    </source>
</reference>
<dbReference type="InterPro" id="IPR001608">
    <property type="entry name" value="Ala_racemase_N"/>
</dbReference>
<dbReference type="eggNOG" id="COG3616">
    <property type="taxonomic scope" value="Bacteria"/>
</dbReference>
<protein>
    <submittedName>
        <fullName evidence="4">D-serine deaminase, pyridoxal phosphate-dependent</fullName>
    </submittedName>
</protein>
<gene>
    <name evidence="4" type="ORF">SAMN02982996_01212</name>
</gene>
<dbReference type="InterPro" id="IPR029066">
    <property type="entry name" value="PLP-binding_barrel"/>
</dbReference>
<keyword evidence="2" id="KW-0456">Lyase</keyword>
<evidence type="ECO:0000313" key="4">
    <source>
        <dbReference type="EMBL" id="SEA23989.1"/>
    </source>
</evidence>
<organism evidence="4 5">
    <name type="scientific">Lonsdalea quercina</name>
    <dbReference type="NCBI Taxonomy" id="71657"/>
    <lineage>
        <taxon>Bacteria</taxon>
        <taxon>Pseudomonadati</taxon>
        <taxon>Pseudomonadota</taxon>
        <taxon>Gammaproteobacteria</taxon>
        <taxon>Enterobacterales</taxon>
        <taxon>Pectobacteriaceae</taxon>
        <taxon>Lonsdalea</taxon>
    </lineage>
</organism>